<evidence type="ECO:0000259" key="5">
    <source>
        <dbReference type="Pfam" id="PF00561"/>
    </source>
</evidence>
<dbReference type="SUPFAM" id="SSF53474">
    <property type="entry name" value="alpha/beta-Hydrolases"/>
    <property type="match status" value="1"/>
</dbReference>
<protein>
    <submittedName>
        <fullName evidence="7">Pimeloyl-ACP methyl ester carboxylesterase</fullName>
    </submittedName>
</protein>
<dbReference type="InterPro" id="IPR029058">
    <property type="entry name" value="AB_hydrolase_fold"/>
</dbReference>
<dbReference type="PANTHER" id="PTHR43248">
    <property type="entry name" value="2-SUCCINYL-6-HYDROXY-2,4-CYCLOHEXADIENE-1-CARBOXYLATE SYNTHASE"/>
    <property type="match status" value="1"/>
</dbReference>
<dbReference type="InterPro" id="IPR013595">
    <property type="entry name" value="Pept_S33_TAP-like_C"/>
</dbReference>
<keyword evidence="8" id="KW-1185">Reference proteome</keyword>
<accession>A0ABS4PHD8</accession>
<evidence type="ECO:0000256" key="2">
    <source>
        <dbReference type="ARBA" id="ARBA00022729"/>
    </source>
</evidence>
<name>A0ABS4PHD8_9PSEU</name>
<sequence>MRRLGTVALVGLLLGLAVTPVAATTAIEWRRCSPDEPANFECAEVQVPLDYADPSGRKIDIAISRVKATGDRRGVLVMNPGGPGSAGLDMPVTKQFPPEIGQHYDLVGFDPRGIGASSPVTCGLERGWSPIPFERAKFDEHVAQTKAIADQCWATQPDLLPHLTTRNTARDLDAIRAALGEPRISYYGISYGTYLGAVYTQLFPRRAERIVLDSNVDPDRAWRGMVQIWAVFAERAFDLFADWAAVRQETYGLGGSVDEVRNTFRGLLNNLDRHPVTIEGETYDGNRVRLFARGVGQRETKNLELAALMRKLLDPERTITVAAAEPPADNRAAGSLAVMCGDARWPIDPAQYLRDALRDTQRYPMMGGQTSNISPCAFWPNPVEPRTRIRDNQAESILLVQNEYDTQTPLEGAAHLRELLPDNSRMLLAQGAWRHGAYPGHCADDTVTRYLLDGELPAQDVICS</sequence>
<feature type="signal peptide" evidence="4">
    <location>
        <begin position="1"/>
        <end position="23"/>
    </location>
</feature>
<organism evidence="7 8">
    <name type="scientific">Amycolatopsis magusensis</name>
    <dbReference type="NCBI Taxonomy" id="882444"/>
    <lineage>
        <taxon>Bacteria</taxon>
        <taxon>Bacillati</taxon>
        <taxon>Actinomycetota</taxon>
        <taxon>Actinomycetes</taxon>
        <taxon>Pseudonocardiales</taxon>
        <taxon>Pseudonocardiaceae</taxon>
        <taxon>Amycolatopsis</taxon>
    </lineage>
</organism>
<dbReference type="PANTHER" id="PTHR43248:SF29">
    <property type="entry name" value="TRIPEPTIDYL AMINOPEPTIDASE"/>
    <property type="match status" value="1"/>
</dbReference>
<comment type="caution">
    <text evidence="7">The sequence shown here is derived from an EMBL/GenBank/DDBJ whole genome shotgun (WGS) entry which is preliminary data.</text>
</comment>
<evidence type="ECO:0000313" key="7">
    <source>
        <dbReference type="EMBL" id="MBP2178795.1"/>
    </source>
</evidence>
<evidence type="ECO:0000313" key="8">
    <source>
        <dbReference type="Proteomes" id="UP000741013"/>
    </source>
</evidence>
<dbReference type="Pfam" id="PF00561">
    <property type="entry name" value="Abhydrolase_1"/>
    <property type="match status" value="1"/>
</dbReference>
<feature type="chain" id="PRO_5046346732" evidence="4">
    <location>
        <begin position="24"/>
        <end position="464"/>
    </location>
</feature>
<comment type="similarity">
    <text evidence="1">Belongs to the peptidase S33 family.</text>
</comment>
<dbReference type="InterPro" id="IPR051601">
    <property type="entry name" value="Serine_prot/Carboxylest_S33"/>
</dbReference>
<keyword evidence="3" id="KW-0378">Hydrolase</keyword>
<feature type="domain" description="AB hydrolase-1" evidence="5">
    <location>
        <begin position="75"/>
        <end position="246"/>
    </location>
</feature>
<proteinExistence type="inferred from homology"/>
<gene>
    <name evidence="7" type="ORF">JOM49_000321</name>
</gene>
<dbReference type="Proteomes" id="UP000741013">
    <property type="component" value="Unassembled WGS sequence"/>
</dbReference>
<dbReference type="Gene3D" id="3.40.50.1820">
    <property type="entry name" value="alpha/beta hydrolase"/>
    <property type="match status" value="1"/>
</dbReference>
<dbReference type="RefSeq" id="WP_209662434.1">
    <property type="nucleotide sequence ID" value="NZ_JAGGMS010000001.1"/>
</dbReference>
<evidence type="ECO:0000256" key="4">
    <source>
        <dbReference type="SAM" id="SignalP"/>
    </source>
</evidence>
<keyword evidence="2 4" id="KW-0732">Signal</keyword>
<evidence type="ECO:0000256" key="1">
    <source>
        <dbReference type="ARBA" id="ARBA00010088"/>
    </source>
</evidence>
<dbReference type="InterPro" id="IPR000073">
    <property type="entry name" value="AB_hydrolase_1"/>
</dbReference>
<dbReference type="Pfam" id="PF08386">
    <property type="entry name" value="Abhydrolase_4"/>
    <property type="match status" value="1"/>
</dbReference>
<evidence type="ECO:0000256" key="3">
    <source>
        <dbReference type="ARBA" id="ARBA00022801"/>
    </source>
</evidence>
<dbReference type="EMBL" id="JAGGMS010000001">
    <property type="protein sequence ID" value="MBP2178795.1"/>
    <property type="molecule type" value="Genomic_DNA"/>
</dbReference>
<reference evidence="7 8" key="1">
    <citation type="submission" date="2021-03" db="EMBL/GenBank/DDBJ databases">
        <title>Sequencing the genomes of 1000 actinobacteria strains.</title>
        <authorList>
            <person name="Klenk H.-P."/>
        </authorList>
    </citation>
    <scope>NUCLEOTIDE SEQUENCE [LARGE SCALE GENOMIC DNA]</scope>
    <source>
        <strain evidence="7 8">DSM 45510</strain>
    </source>
</reference>
<feature type="domain" description="Peptidase S33 tripeptidyl aminopeptidase-like C-terminal" evidence="6">
    <location>
        <begin position="368"/>
        <end position="463"/>
    </location>
</feature>
<evidence type="ECO:0000259" key="6">
    <source>
        <dbReference type="Pfam" id="PF08386"/>
    </source>
</evidence>